<reference evidence="17" key="1">
    <citation type="submission" date="2025-08" db="UniProtKB">
        <authorList>
            <consortium name="Ensembl"/>
        </authorList>
    </citation>
    <scope>IDENTIFICATION</scope>
</reference>
<keyword evidence="8 15" id="KW-1133">Transmembrane helix</keyword>
<evidence type="ECO:0000256" key="13">
    <source>
        <dbReference type="ARBA" id="ARBA00079083"/>
    </source>
</evidence>
<dbReference type="FunFam" id="2.60.40.60:FF:000226">
    <property type="entry name" value="Dachsous, isoform B"/>
    <property type="match status" value="1"/>
</dbReference>
<dbReference type="PANTHER" id="PTHR24026:SF126">
    <property type="entry name" value="PROTOCADHERIN FAT 4"/>
    <property type="match status" value="1"/>
</dbReference>
<dbReference type="SMART" id="SM00112">
    <property type="entry name" value="CA"/>
    <property type="match status" value="11"/>
</dbReference>
<dbReference type="CDD" id="cd11304">
    <property type="entry name" value="Cadherin_repeat"/>
    <property type="match status" value="12"/>
</dbReference>
<dbReference type="PRINTS" id="PR00205">
    <property type="entry name" value="CADHERIN"/>
</dbReference>
<evidence type="ECO:0000256" key="5">
    <source>
        <dbReference type="ARBA" id="ARBA00022737"/>
    </source>
</evidence>
<dbReference type="Pfam" id="PF00028">
    <property type="entry name" value="Cadherin"/>
    <property type="match status" value="10"/>
</dbReference>
<evidence type="ECO:0000256" key="1">
    <source>
        <dbReference type="ARBA" id="ARBA00004251"/>
    </source>
</evidence>
<dbReference type="GO" id="GO:0016477">
    <property type="term" value="P:cell migration"/>
    <property type="evidence" value="ECO:0007669"/>
    <property type="project" value="UniProtKB-ARBA"/>
</dbReference>
<evidence type="ECO:0000256" key="7">
    <source>
        <dbReference type="ARBA" id="ARBA00022889"/>
    </source>
</evidence>
<feature type="domain" description="Cadherin" evidence="16">
    <location>
        <begin position="791"/>
        <end position="893"/>
    </location>
</feature>
<keyword evidence="9 15" id="KW-0472">Membrane</keyword>
<dbReference type="GO" id="GO:0003183">
    <property type="term" value="P:mitral valve morphogenesis"/>
    <property type="evidence" value="ECO:0007669"/>
    <property type="project" value="UniProtKB-ARBA"/>
</dbReference>
<dbReference type="GO" id="GO:0005509">
    <property type="term" value="F:calcium ion binding"/>
    <property type="evidence" value="ECO:0007669"/>
    <property type="project" value="UniProtKB-UniRule"/>
</dbReference>
<feature type="domain" description="Cadherin" evidence="16">
    <location>
        <begin position="370"/>
        <end position="467"/>
    </location>
</feature>
<evidence type="ECO:0000256" key="10">
    <source>
        <dbReference type="ARBA" id="ARBA00023180"/>
    </source>
</evidence>
<feature type="domain" description="Cadherin" evidence="16">
    <location>
        <begin position="895"/>
        <end position="999"/>
    </location>
</feature>
<name>A0A673NJY3_9TELE</name>
<dbReference type="InterPro" id="IPR015919">
    <property type="entry name" value="Cadherin-like_sf"/>
</dbReference>
<evidence type="ECO:0000313" key="17">
    <source>
        <dbReference type="Ensembl" id="ENSSRHP00000102646.1"/>
    </source>
</evidence>
<keyword evidence="10" id="KW-0325">Glycoprotein</keyword>
<dbReference type="Gene3D" id="2.60.40.60">
    <property type="entry name" value="Cadherins"/>
    <property type="match status" value="12"/>
</dbReference>
<evidence type="ECO:0000256" key="15">
    <source>
        <dbReference type="SAM" id="Phobius"/>
    </source>
</evidence>
<dbReference type="InterPro" id="IPR020894">
    <property type="entry name" value="Cadherin_CS"/>
</dbReference>
<keyword evidence="5" id="KW-0677">Repeat</keyword>
<comment type="subunit">
    <text evidence="11">Heterophilic interaction with FAT4; this interaction affects their respective protein levels.</text>
</comment>
<keyword evidence="7" id="KW-0130">Cell adhesion</keyword>
<evidence type="ECO:0000259" key="16">
    <source>
        <dbReference type="PROSITE" id="PS50268"/>
    </source>
</evidence>
<evidence type="ECO:0000256" key="6">
    <source>
        <dbReference type="ARBA" id="ARBA00022837"/>
    </source>
</evidence>
<dbReference type="InterPro" id="IPR002126">
    <property type="entry name" value="Cadherin-like_dom"/>
</dbReference>
<gene>
    <name evidence="17" type="primary">LOC107752741</name>
</gene>
<feature type="domain" description="Cadherin" evidence="16">
    <location>
        <begin position="251"/>
        <end position="357"/>
    </location>
</feature>
<dbReference type="Proteomes" id="UP000472270">
    <property type="component" value="Unassembled WGS sequence"/>
</dbReference>
<dbReference type="FunFam" id="2.60.40.60:FF:000035">
    <property type="entry name" value="Protocadherin Fat 3"/>
    <property type="match status" value="1"/>
</dbReference>
<evidence type="ECO:0000256" key="2">
    <source>
        <dbReference type="ARBA" id="ARBA00022475"/>
    </source>
</evidence>
<evidence type="ECO:0000256" key="14">
    <source>
        <dbReference type="PROSITE-ProRule" id="PRU00043"/>
    </source>
</evidence>
<organism evidence="17 18">
    <name type="scientific">Sinocyclocheilus rhinocerous</name>
    <dbReference type="NCBI Taxonomy" id="307959"/>
    <lineage>
        <taxon>Eukaryota</taxon>
        <taxon>Metazoa</taxon>
        <taxon>Chordata</taxon>
        <taxon>Craniata</taxon>
        <taxon>Vertebrata</taxon>
        <taxon>Euteleostomi</taxon>
        <taxon>Actinopterygii</taxon>
        <taxon>Neopterygii</taxon>
        <taxon>Teleostei</taxon>
        <taxon>Ostariophysi</taxon>
        <taxon>Cypriniformes</taxon>
        <taxon>Cyprinidae</taxon>
        <taxon>Cyprininae</taxon>
        <taxon>Sinocyclocheilus</taxon>
    </lineage>
</organism>
<evidence type="ECO:0000256" key="8">
    <source>
        <dbReference type="ARBA" id="ARBA00022989"/>
    </source>
</evidence>
<feature type="transmembrane region" description="Helical" evidence="15">
    <location>
        <begin position="17"/>
        <end position="34"/>
    </location>
</feature>
<dbReference type="FunFam" id="2.60.40.60:FF:000254">
    <property type="entry name" value="Dachsous cadherin-related 1"/>
    <property type="match status" value="1"/>
</dbReference>
<dbReference type="AlphaFoldDB" id="A0A673NJY3"/>
<evidence type="ECO:0000313" key="18">
    <source>
        <dbReference type="Proteomes" id="UP000472270"/>
    </source>
</evidence>
<comment type="subcellular location">
    <subcellularLocation>
        <location evidence="1">Cell membrane</location>
        <topology evidence="1">Single-pass type I membrane protein</topology>
    </subcellularLocation>
</comment>
<dbReference type="PROSITE" id="PS50268">
    <property type="entry name" value="CADHERIN_2"/>
    <property type="match status" value="11"/>
</dbReference>
<evidence type="ECO:0000256" key="3">
    <source>
        <dbReference type="ARBA" id="ARBA00022692"/>
    </source>
</evidence>
<protein>
    <recommendedName>
        <fullName evidence="12">Protocadherin-16</fullName>
    </recommendedName>
    <alternativeName>
        <fullName evidence="13">Protein dachsous homolog 1</fullName>
    </alternativeName>
</protein>
<dbReference type="GO" id="GO:0005886">
    <property type="term" value="C:plasma membrane"/>
    <property type="evidence" value="ECO:0007669"/>
    <property type="project" value="UniProtKB-SubCell"/>
</dbReference>
<evidence type="ECO:0000256" key="9">
    <source>
        <dbReference type="ARBA" id="ARBA00023136"/>
    </source>
</evidence>
<dbReference type="Ensembl" id="ENSSRHT00000105405.1">
    <property type="protein sequence ID" value="ENSSRHP00000102646.1"/>
    <property type="gene ID" value="ENSSRHG00000050229.1"/>
</dbReference>
<keyword evidence="2" id="KW-1003">Cell membrane</keyword>
<dbReference type="PROSITE" id="PS00232">
    <property type="entry name" value="CADHERIN_1"/>
    <property type="match status" value="6"/>
</dbReference>
<keyword evidence="4" id="KW-0732">Signal</keyword>
<accession>A0A673NJY3</accession>
<dbReference type="FunFam" id="2.60.40.60:FF:000102">
    <property type="entry name" value="Dachsous cadherin-related 1b"/>
    <property type="match status" value="1"/>
</dbReference>
<dbReference type="FunFam" id="2.60.40.60:FF:000007">
    <property type="entry name" value="Protocadherin alpha 2"/>
    <property type="match status" value="1"/>
</dbReference>
<dbReference type="FunFam" id="2.60.40.60:FF:000020">
    <property type="entry name" value="Dachsous cadherin-related 1b"/>
    <property type="match status" value="3"/>
</dbReference>
<feature type="domain" description="Cadherin" evidence="16">
    <location>
        <begin position="468"/>
        <end position="574"/>
    </location>
</feature>
<keyword evidence="18" id="KW-1185">Reference proteome</keyword>
<feature type="domain" description="Cadherin" evidence="16">
    <location>
        <begin position="139"/>
        <end position="250"/>
    </location>
</feature>
<dbReference type="FunFam" id="2.60.40.60:FF:000153">
    <property type="entry name" value="Dachsous cadherin-related 2"/>
    <property type="match status" value="1"/>
</dbReference>
<evidence type="ECO:0000256" key="12">
    <source>
        <dbReference type="ARBA" id="ARBA00072299"/>
    </source>
</evidence>
<dbReference type="GO" id="GO:0007156">
    <property type="term" value="P:homophilic cell adhesion via plasma membrane adhesion molecules"/>
    <property type="evidence" value="ECO:0007669"/>
    <property type="project" value="InterPro"/>
</dbReference>
<reference evidence="17" key="2">
    <citation type="submission" date="2025-09" db="UniProtKB">
        <authorList>
            <consortium name="Ensembl"/>
        </authorList>
    </citation>
    <scope>IDENTIFICATION</scope>
</reference>
<keyword evidence="6 14" id="KW-0106">Calcium</keyword>
<feature type="domain" description="Cadherin" evidence="16">
    <location>
        <begin position="1114"/>
        <end position="1208"/>
    </location>
</feature>
<proteinExistence type="predicted"/>
<feature type="domain" description="Cadherin" evidence="16">
    <location>
        <begin position="1000"/>
        <end position="1113"/>
    </location>
</feature>
<dbReference type="PANTHER" id="PTHR24026">
    <property type="entry name" value="FAT ATYPICAL CADHERIN-RELATED"/>
    <property type="match status" value="1"/>
</dbReference>
<keyword evidence="3 15" id="KW-0812">Transmembrane</keyword>
<feature type="domain" description="Cadherin" evidence="16">
    <location>
        <begin position="682"/>
        <end position="790"/>
    </location>
</feature>
<feature type="domain" description="Cadherin" evidence="16">
    <location>
        <begin position="575"/>
        <end position="681"/>
    </location>
</feature>
<sequence>MNSKGRTIMDPLHQNRAWWWILVIHYVALQLMTIHSSMVPGTLQLQLDEEQPAGTVVGDISAGLPPDMTATHYFISDHQGTGVGTDLDIDESTGIIKTAKVLDREVRDRYSFIAVTITGITVEVTILVNDINDHAPVFPRKRAMFKIPEQTTIGTKFPLEPALDADEGQLTTQGYIITDGNVGQAFLLETKRGSNKVLYLDLVVNAVLDRETRSSYTLLLEAFDGGSPKRTGQMILDLIVQDINDNAPVFNQSRYHAVISENLQPGNNILQVFASDADEGDNGLVLYDINRRQSDPDRYFVIDTRTGVITLNKPLDFEMRRVHELVVQARDNASQPEVTNAFVTIQVRDYNDNQPTMTIIFLSEDGSPRISEGAQPGQYVARISVTDPDYGEYANVNVSLEGGDGKFALTTKDSIIYLICVDQILDREEQDHYELRVLATDSGTPPLRAESSFTIQVTDVNDNPPLFDQPEYIQVIPEVAFPGSFVVQVTARDKDQGPNGDVQYSILQNEETHSDWFSVDAVTGIVTTLTQLDYETDPMPSVTVVAADRGRPPLSSTAVVKVILQDINDNEPVFGSKFYNASIKENTAAGTCFMEVTATDADGGSFGSISYSLGSGPGSVTPSQFTVGKHNGQICTTTSLDRDQGPTNYDFTVTAVDGGGLSSVAYVRVDLIDINDNRPAFYPLNYAVSLSTQSTPGTSVLKVTAHDPDTGDNGKVTYRTVPGGSSPFFTLNKDTGETIKYTFILVINSLDANSVITMVVSAQDGGGLTAPVNARVNISIVAGLVAPPVFEQAQYFFVVSEDALRGTQVGVVRASTKNGVSKDISYTISSGDPTGYFTIDSETGALRTSLPLDHEAQPSLNLEVQAHCGNPPAFGQTRVRITVSDVNDNAPVFLPSSSESLILPEDTRMGTVVYKVQAEDHDSGPNGLLSFDLFTGGAQRTFSIDRNSGQIRLIGSLSYETMPRYDLQVIAKDSGAPQLSSTFTLVIHVQAENGQGPVFDSLTYRVELKESTPLNTRFLQVRAVNRDGGITPGPSSTSSAPLAYHLHPDGDAAGFGIVSDSGWLFVKSALDREAKEMYLLTVLATSGNGQLKKTGSATVRVSVMDENDNTPRFIQERAFLAVRENLPAGTGFGRVSASDRDAGLNGRLSYRLLHLNRHFQINSHTGELQIWLHYQLMVVAQDGGNPPRSATGTAFIAVLDENDNAPSFSHAGRELLLQALEGQPSGFLLGTIHAKDPDEGENGTIFYSMSGKKDALNQNLLF</sequence>
<evidence type="ECO:0000256" key="4">
    <source>
        <dbReference type="ARBA" id="ARBA00022729"/>
    </source>
</evidence>
<feature type="domain" description="Cadherin" evidence="16">
    <location>
        <begin position="39"/>
        <end position="138"/>
    </location>
</feature>
<dbReference type="SUPFAM" id="SSF49313">
    <property type="entry name" value="Cadherin-like"/>
    <property type="match status" value="12"/>
</dbReference>
<evidence type="ECO:0000256" key="11">
    <source>
        <dbReference type="ARBA" id="ARBA00062150"/>
    </source>
</evidence>
<dbReference type="FunFam" id="2.60.40.60:FF:000319">
    <property type="entry name" value="FAT atypical cadherin 1b"/>
    <property type="match status" value="1"/>
</dbReference>